<dbReference type="AlphaFoldDB" id="A0A6N9H8R0"/>
<keyword evidence="2" id="KW-1185">Reference proteome</keyword>
<dbReference type="SUPFAM" id="SSF53649">
    <property type="entry name" value="Alkaline phosphatase-like"/>
    <property type="match status" value="1"/>
</dbReference>
<dbReference type="Proteomes" id="UP000469215">
    <property type="component" value="Unassembled WGS sequence"/>
</dbReference>
<dbReference type="RefSeq" id="WP_160953827.1">
    <property type="nucleotide sequence ID" value="NZ_WWEQ01000051.1"/>
</dbReference>
<evidence type="ECO:0000313" key="1">
    <source>
        <dbReference type="EMBL" id="MYM20409.1"/>
    </source>
</evidence>
<dbReference type="InterPro" id="IPR002591">
    <property type="entry name" value="Phosphodiest/P_Trfase"/>
</dbReference>
<dbReference type="Gene3D" id="3.40.720.10">
    <property type="entry name" value="Alkaline Phosphatase, subunit A"/>
    <property type="match status" value="1"/>
</dbReference>
<dbReference type="Pfam" id="PF01663">
    <property type="entry name" value="Phosphodiest"/>
    <property type="match status" value="1"/>
</dbReference>
<evidence type="ECO:0000313" key="2">
    <source>
        <dbReference type="Proteomes" id="UP000469215"/>
    </source>
</evidence>
<name>A0A6N9H8R0_9MICO</name>
<protein>
    <submittedName>
        <fullName evidence="1">Alkaline phosphatase family protein</fullName>
    </submittedName>
</protein>
<comment type="caution">
    <text evidence="1">The sequence shown here is derived from an EMBL/GenBank/DDBJ whole genome shotgun (WGS) entry which is preliminary data.</text>
</comment>
<dbReference type="PANTHER" id="PTHR10151:SF120">
    <property type="entry name" value="BIS(5'-ADENOSYL)-TRIPHOSPHATASE"/>
    <property type="match status" value="1"/>
</dbReference>
<dbReference type="EMBL" id="WWEQ01000051">
    <property type="protein sequence ID" value="MYM20409.1"/>
    <property type="molecule type" value="Genomic_DNA"/>
</dbReference>
<gene>
    <name evidence="1" type="ORF">GSY69_10660</name>
</gene>
<dbReference type="InterPro" id="IPR017850">
    <property type="entry name" value="Alkaline_phosphatase_core_sf"/>
</dbReference>
<dbReference type="PANTHER" id="PTHR10151">
    <property type="entry name" value="ECTONUCLEOTIDE PYROPHOSPHATASE/PHOSPHODIESTERASE"/>
    <property type="match status" value="1"/>
</dbReference>
<organism evidence="1 2">
    <name type="scientific">Brevibacterium rongguiense</name>
    <dbReference type="NCBI Taxonomy" id="2695267"/>
    <lineage>
        <taxon>Bacteria</taxon>
        <taxon>Bacillati</taxon>
        <taxon>Actinomycetota</taxon>
        <taxon>Actinomycetes</taxon>
        <taxon>Micrococcales</taxon>
        <taxon>Brevibacteriaceae</taxon>
        <taxon>Brevibacterium</taxon>
    </lineage>
</organism>
<dbReference type="GO" id="GO:0016787">
    <property type="term" value="F:hydrolase activity"/>
    <property type="evidence" value="ECO:0007669"/>
    <property type="project" value="UniProtKB-ARBA"/>
</dbReference>
<reference evidence="1 2" key="1">
    <citation type="submission" date="2020-01" db="EMBL/GenBank/DDBJ databases">
        <authorList>
            <person name="Deng T."/>
        </authorList>
    </citation>
    <scope>NUCLEOTIDE SEQUENCE [LARGE SCALE GENOMIC DNA]</scope>
    <source>
        <strain evidence="1 2">5221</strain>
    </source>
</reference>
<sequence>MLRPPDYAAATLLSDIVPLAATAIGAAEALDAPARARAAALAPGRELRVAVVALIDGMGAALLRRRAAHAPFLRFLLPAMRPASAGFPSTTANSLSSLGTGLLPGGHGVMGYRLLDPERGAVFNQLTWDSDTDPEVWVPDATLFERIAGTGADVVSLGEPKFAGRGLNRASLRGGRFRGSGTLSERVAHAAAEARAPGRRLVYFYWGGLDRAGHVYGTDSWEWLSELEAVDAALRELAERLPRDAGLFITADHGMVDVPHAGRLDVAEHPELRAGLADLGGEPRAVHLYARPGAAADVRDAFAAAVGDRGRVLTRAEAVAGGWFGPVRPANEERIGDVLVVADGDFGIVDSQRDSPSALALLGHHGGVSEDELAIPLLAALG</sequence>
<proteinExistence type="predicted"/>
<accession>A0A6N9H8R0</accession>